<evidence type="ECO:0000256" key="8">
    <source>
        <dbReference type="ARBA" id="ARBA00022692"/>
    </source>
</evidence>
<evidence type="ECO:0000256" key="13">
    <source>
        <dbReference type="ARBA" id="ARBA00023264"/>
    </source>
</evidence>
<comment type="subcellular location">
    <subcellularLocation>
        <location evidence="2">Endomembrane system</location>
        <topology evidence="2">Multi-pass membrane protein</topology>
    </subcellularLocation>
</comment>
<dbReference type="InterPro" id="IPR050324">
    <property type="entry name" value="CDP-alcohol_PTase-I"/>
</dbReference>
<evidence type="ECO:0000256" key="5">
    <source>
        <dbReference type="ARBA" id="ARBA00017171"/>
    </source>
</evidence>
<keyword evidence="8 17" id="KW-0812">Transmembrane</keyword>
<keyword evidence="7 15" id="KW-0808">Transferase</keyword>
<feature type="transmembrane region" description="Helical" evidence="17">
    <location>
        <begin position="139"/>
        <end position="157"/>
    </location>
</feature>
<evidence type="ECO:0000256" key="3">
    <source>
        <dbReference type="ARBA" id="ARBA00010441"/>
    </source>
</evidence>
<feature type="compositionally biased region" description="Acidic residues" evidence="16">
    <location>
        <begin position="303"/>
        <end position="315"/>
    </location>
</feature>
<comment type="caution">
    <text evidence="18">The sequence shown here is derived from an EMBL/GenBank/DDBJ whole genome shotgun (WGS) entry which is preliminary data.</text>
</comment>
<dbReference type="GO" id="GO:0012505">
    <property type="term" value="C:endomembrane system"/>
    <property type="evidence" value="ECO:0007669"/>
    <property type="project" value="UniProtKB-SubCell"/>
</dbReference>
<evidence type="ECO:0000256" key="12">
    <source>
        <dbReference type="ARBA" id="ARBA00023209"/>
    </source>
</evidence>
<comment type="similarity">
    <text evidence="3 15">Belongs to the CDP-alcohol phosphatidyltransferase class-I family.</text>
</comment>
<evidence type="ECO:0000256" key="9">
    <source>
        <dbReference type="ARBA" id="ARBA00022989"/>
    </source>
</evidence>
<dbReference type="InterPro" id="IPR043130">
    <property type="entry name" value="CDP-OH_PTrfase_TM_dom"/>
</dbReference>
<evidence type="ECO:0000256" key="7">
    <source>
        <dbReference type="ARBA" id="ARBA00022679"/>
    </source>
</evidence>
<keyword evidence="11 17" id="KW-0472">Membrane</keyword>
<keyword evidence="9 17" id="KW-1133">Transmembrane helix</keyword>
<evidence type="ECO:0000313" key="19">
    <source>
        <dbReference type="Proteomes" id="UP000032702"/>
    </source>
</evidence>
<evidence type="ECO:0000256" key="2">
    <source>
        <dbReference type="ARBA" id="ARBA00004127"/>
    </source>
</evidence>
<evidence type="ECO:0000256" key="16">
    <source>
        <dbReference type="SAM" id="MobiDB-lite"/>
    </source>
</evidence>
<evidence type="ECO:0000256" key="17">
    <source>
        <dbReference type="SAM" id="Phobius"/>
    </source>
</evidence>
<dbReference type="EMBL" id="AAMD01000005">
    <property type="protein sequence ID" value="EAU69468.1"/>
    <property type="molecule type" value="Genomic_DNA"/>
</dbReference>
<comment type="catalytic activity">
    <reaction evidence="1">
        <text>a CDP-1,2-diacyl-sn-glycerol + L-serine = a 1,2-diacyl-sn-glycero-3-phospho-L-serine + CMP + H(+)</text>
        <dbReference type="Rhea" id="RHEA:16913"/>
        <dbReference type="ChEBI" id="CHEBI:15378"/>
        <dbReference type="ChEBI" id="CHEBI:33384"/>
        <dbReference type="ChEBI" id="CHEBI:57262"/>
        <dbReference type="ChEBI" id="CHEBI:58332"/>
        <dbReference type="ChEBI" id="CHEBI:60377"/>
        <dbReference type="EC" id="2.7.8.8"/>
    </reaction>
</comment>
<dbReference type="PATRIC" id="fig|378806.16.peg.8974"/>
<dbReference type="PANTHER" id="PTHR14269:SF61">
    <property type="entry name" value="CDP-DIACYLGLYCEROL--SERINE O-PHOSPHATIDYLTRANSFERASE"/>
    <property type="match status" value="1"/>
</dbReference>
<reference evidence="18 19" key="1">
    <citation type="submission" date="2006-04" db="EMBL/GenBank/DDBJ databases">
        <authorList>
            <person name="Nierman W.C."/>
        </authorList>
    </citation>
    <scope>NUCLEOTIDE SEQUENCE [LARGE SCALE GENOMIC DNA]</scope>
    <source>
        <strain evidence="18 19">DW4/3-1</strain>
    </source>
</reference>
<sequence length="323" mass="34430">MSVPQCAQTSGCIQSLRRSNKILLWSVHPAVNGHQKSEDTMKLRKLMFVLPNLFTVTSIFCGFYAITLCAGEATPVHLYQAALAILFAMFFDGCDGRVARLTKTQSDFGVQLDSLADVVSFGAAPALLVYKWALAPLGFLGLFISFTFAACGALRLARFNVIAARNPHGGGGSFFVGLPIPLAAGGLVSLIIAHHVVRGGEVSPSVQGPVAAAVMALALLMVSTVRYRTFKDLRLSKKSALVLMLVGVAGSVIATRSHPAYVLVAFSSVYLVLGLIESAFLVRRRFAARKVRAGAAGAAAVVLEEEDDEDEEDASPEDRPNFL</sequence>
<keyword evidence="13" id="KW-1208">Phospholipid metabolism</keyword>
<evidence type="ECO:0000256" key="4">
    <source>
        <dbReference type="ARBA" id="ARBA00013174"/>
    </source>
</evidence>
<protein>
    <recommendedName>
        <fullName evidence="5">CDP-diacylglycerol--serine O-phosphatidyltransferase</fullName>
        <ecNumber evidence="4">2.7.8.8</ecNumber>
    </recommendedName>
    <alternativeName>
        <fullName evidence="14">Phosphatidylserine synthase</fullName>
    </alternativeName>
</protein>
<feature type="transmembrane region" description="Helical" evidence="17">
    <location>
        <begin position="239"/>
        <end position="255"/>
    </location>
</feature>
<gene>
    <name evidence="18" type="ORF">STIAU_2096</name>
</gene>
<feature type="region of interest" description="Disordered" evidence="16">
    <location>
        <begin position="303"/>
        <end position="323"/>
    </location>
</feature>
<dbReference type="PROSITE" id="PS00379">
    <property type="entry name" value="CDP_ALCOHOL_P_TRANSF"/>
    <property type="match status" value="1"/>
</dbReference>
<evidence type="ECO:0000256" key="14">
    <source>
        <dbReference type="ARBA" id="ARBA00032361"/>
    </source>
</evidence>
<dbReference type="PANTHER" id="PTHR14269">
    <property type="entry name" value="CDP-DIACYLGLYCEROL--GLYCEROL-3-PHOSPHATE 3-PHOSPHATIDYLTRANSFERASE-RELATED"/>
    <property type="match status" value="1"/>
</dbReference>
<organism evidence="18 19">
    <name type="scientific">Stigmatella aurantiaca (strain DW4/3-1)</name>
    <dbReference type="NCBI Taxonomy" id="378806"/>
    <lineage>
        <taxon>Bacteria</taxon>
        <taxon>Pseudomonadati</taxon>
        <taxon>Myxococcota</taxon>
        <taxon>Myxococcia</taxon>
        <taxon>Myxococcales</taxon>
        <taxon>Cystobacterineae</taxon>
        <taxon>Archangiaceae</taxon>
        <taxon>Stigmatella</taxon>
    </lineage>
</organism>
<evidence type="ECO:0000313" key="18">
    <source>
        <dbReference type="EMBL" id="EAU69468.1"/>
    </source>
</evidence>
<dbReference type="GO" id="GO:0008654">
    <property type="term" value="P:phospholipid biosynthetic process"/>
    <property type="evidence" value="ECO:0007669"/>
    <property type="project" value="UniProtKB-KW"/>
</dbReference>
<dbReference type="GO" id="GO:0003882">
    <property type="term" value="F:CDP-diacylglycerol-serine O-phosphatidyltransferase activity"/>
    <property type="evidence" value="ECO:0007669"/>
    <property type="project" value="UniProtKB-EC"/>
</dbReference>
<evidence type="ECO:0000256" key="6">
    <source>
        <dbReference type="ARBA" id="ARBA00022516"/>
    </source>
</evidence>
<name>Q09CN2_STIAD</name>
<evidence type="ECO:0000256" key="10">
    <source>
        <dbReference type="ARBA" id="ARBA00023098"/>
    </source>
</evidence>
<accession>Q09CN2</accession>
<keyword evidence="12" id="KW-0594">Phospholipid biosynthesis</keyword>
<evidence type="ECO:0000256" key="15">
    <source>
        <dbReference type="RuleBase" id="RU003750"/>
    </source>
</evidence>
<keyword evidence="6" id="KW-0444">Lipid biosynthesis</keyword>
<dbReference type="EC" id="2.7.8.8" evidence="4"/>
<dbReference type="InterPro" id="IPR004533">
    <property type="entry name" value="CDP-diaglyc--ser_O-PTrfase"/>
</dbReference>
<dbReference type="Proteomes" id="UP000032702">
    <property type="component" value="Unassembled WGS sequence"/>
</dbReference>
<dbReference type="Pfam" id="PF01066">
    <property type="entry name" value="CDP-OH_P_transf"/>
    <property type="match status" value="1"/>
</dbReference>
<feature type="transmembrane region" description="Helical" evidence="17">
    <location>
        <begin position="46"/>
        <end position="66"/>
    </location>
</feature>
<feature type="transmembrane region" description="Helical" evidence="17">
    <location>
        <begin position="169"/>
        <end position="194"/>
    </location>
</feature>
<feature type="transmembrane region" description="Helical" evidence="17">
    <location>
        <begin position="261"/>
        <end position="282"/>
    </location>
</feature>
<dbReference type="AlphaFoldDB" id="Q09CN2"/>
<proteinExistence type="inferred from homology"/>
<dbReference type="InterPro" id="IPR000462">
    <property type="entry name" value="CDP-OH_P_trans"/>
</dbReference>
<evidence type="ECO:0000256" key="11">
    <source>
        <dbReference type="ARBA" id="ARBA00023136"/>
    </source>
</evidence>
<feature type="transmembrane region" description="Helical" evidence="17">
    <location>
        <begin position="206"/>
        <end position="227"/>
    </location>
</feature>
<dbReference type="GO" id="GO:0016020">
    <property type="term" value="C:membrane"/>
    <property type="evidence" value="ECO:0007669"/>
    <property type="project" value="InterPro"/>
</dbReference>
<dbReference type="NCBIfam" id="TIGR00473">
    <property type="entry name" value="pssA"/>
    <property type="match status" value="1"/>
</dbReference>
<dbReference type="Gene3D" id="1.20.120.1760">
    <property type="match status" value="1"/>
</dbReference>
<dbReference type="InterPro" id="IPR048254">
    <property type="entry name" value="CDP_ALCOHOL_P_TRANSF_CS"/>
</dbReference>
<evidence type="ECO:0000256" key="1">
    <source>
        <dbReference type="ARBA" id="ARBA00000287"/>
    </source>
</evidence>
<keyword evidence="10" id="KW-0443">Lipid metabolism</keyword>